<dbReference type="Gene3D" id="2.60.40.1730">
    <property type="entry name" value="tricorn interacting facor f3 domain"/>
    <property type="match status" value="1"/>
</dbReference>
<dbReference type="GO" id="GO:0006508">
    <property type="term" value="P:proteolysis"/>
    <property type="evidence" value="ECO:0007669"/>
    <property type="project" value="TreeGrafter"/>
</dbReference>
<dbReference type="InterPro" id="IPR050344">
    <property type="entry name" value="Peptidase_M1_aminopeptidases"/>
</dbReference>
<dbReference type="GO" id="GO:0043171">
    <property type="term" value="P:peptide catabolic process"/>
    <property type="evidence" value="ECO:0007669"/>
    <property type="project" value="TreeGrafter"/>
</dbReference>
<sequence length="106" mass="11384">LNVLFNTQQNSSVANTTTGLTSIVFNTTPVMSTYLFAVIVSDFTCTTGLSIGTVPYQVCSRNDSSATRQLAVDIGPQLLGSLNNFTNYDYSLANSKMDQVAIPDFA</sequence>
<dbReference type="GO" id="GO:0005737">
    <property type="term" value="C:cytoplasm"/>
    <property type="evidence" value="ECO:0007669"/>
    <property type="project" value="TreeGrafter"/>
</dbReference>
<proteinExistence type="predicted"/>
<dbReference type="GO" id="GO:0005615">
    <property type="term" value="C:extracellular space"/>
    <property type="evidence" value="ECO:0007669"/>
    <property type="project" value="TreeGrafter"/>
</dbReference>
<keyword evidence="1" id="KW-0645">Protease</keyword>
<dbReference type="SUPFAM" id="SSF63737">
    <property type="entry name" value="Leukotriene A4 hydrolase N-terminal domain"/>
    <property type="match status" value="1"/>
</dbReference>
<dbReference type="EMBL" id="GALX01002830">
    <property type="protein sequence ID" value="JAB65636.1"/>
    <property type="molecule type" value="Transcribed_RNA"/>
</dbReference>
<evidence type="ECO:0000313" key="1">
    <source>
        <dbReference type="EMBL" id="JAB65636.1"/>
    </source>
</evidence>
<dbReference type="Gene3D" id="3.30.2010.30">
    <property type="match status" value="1"/>
</dbReference>
<name>V5I9J4_ANOGL</name>
<dbReference type="AlphaFoldDB" id="V5I9J4"/>
<gene>
    <name evidence="1" type="primary">AMPM</name>
</gene>
<protein>
    <submittedName>
        <fullName evidence="1">Membrane alanyl aminopeptidase</fullName>
    </submittedName>
</protein>
<accession>V5I9J4</accession>
<keyword evidence="1" id="KW-0031">Aminopeptidase</keyword>
<dbReference type="PANTHER" id="PTHR11533">
    <property type="entry name" value="PROTEASE M1 ZINC METALLOPROTEASE"/>
    <property type="match status" value="1"/>
</dbReference>
<feature type="non-terminal residue" evidence="1">
    <location>
        <position position="1"/>
    </location>
</feature>
<feature type="non-terminal residue" evidence="1">
    <location>
        <position position="106"/>
    </location>
</feature>
<dbReference type="PANTHER" id="PTHR11533:SF301">
    <property type="entry name" value="AMINOPEPTIDASE"/>
    <property type="match status" value="1"/>
</dbReference>
<reference evidence="1" key="1">
    <citation type="submission" date="2013-07" db="EMBL/GenBank/DDBJ databases">
        <title>Midgut Transcriptome Profiling of Anoplphora glabripennis, a Lignocellulose Degrading, Wood-Boring Cerambycid.</title>
        <authorList>
            <person name="Scully E.D."/>
            <person name="Hoover K."/>
            <person name="Carlson J.E."/>
            <person name="Tien M."/>
            <person name="Geib S.M."/>
        </authorList>
    </citation>
    <scope>NUCLEOTIDE SEQUENCE</scope>
</reference>
<dbReference type="GO" id="GO:0016020">
    <property type="term" value="C:membrane"/>
    <property type="evidence" value="ECO:0007669"/>
    <property type="project" value="TreeGrafter"/>
</dbReference>
<organism evidence="1">
    <name type="scientific">Anoplophora glabripennis</name>
    <name type="common">Asian longhorn beetle</name>
    <name type="synonym">Anoplophora nobilis</name>
    <dbReference type="NCBI Taxonomy" id="217634"/>
    <lineage>
        <taxon>Eukaryota</taxon>
        <taxon>Metazoa</taxon>
        <taxon>Ecdysozoa</taxon>
        <taxon>Arthropoda</taxon>
        <taxon>Hexapoda</taxon>
        <taxon>Insecta</taxon>
        <taxon>Pterygota</taxon>
        <taxon>Neoptera</taxon>
        <taxon>Endopterygota</taxon>
        <taxon>Coleoptera</taxon>
        <taxon>Polyphaga</taxon>
        <taxon>Cucujiformia</taxon>
        <taxon>Chrysomeloidea</taxon>
        <taxon>Cerambycidae</taxon>
        <taxon>Lamiinae</taxon>
        <taxon>Lamiini</taxon>
        <taxon>Anoplophora</taxon>
    </lineage>
</organism>
<dbReference type="GO" id="GO:0070006">
    <property type="term" value="F:metalloaminopeptidase activity"/>
    <property type="evidence" value="ECO:0007669"/>
    <property type="project" value="TreeGrafter"/>
</dbReference>
<dbReference type="InterPro" id="IPR042097">
    <property type="entry name" value="Aminopeptidase_N-like_N_sf"/>
</dbReference>
<keyword evidence="1" id="KW-0378">Hydrolase</keyword>
<dbReference type="GO" id="GO:0008270">
    <property type="term" value="F:zinc ion binding"/>
    <property type="evidence" value="ECO:0007669"/>
    <property type="project" value="TreeGrafter"/>
</dbReference>
<dbReference type="GO" id="GO:0042277">
    <property type="term" value="F:peptide binding"/>
    <property type="evidence" value="ECO:0007669"/>
    <property type="project" value="TreeGrafter"/>
</dbReference>